<dbReference type="KEGG" id="saf:SULAZ_0017"/>
<dbReference type="EMBL" id="CP001229">
    <property type="protein sequence ID" value="ACN98742.1"/>
    <property type="molecule type" value="Genomic_DNA"/>
</dbReference>
<organism evidence="1 2">
    <name type="scientific">Sulfurihydrogenibium azorense (strain DSM 15241 / OCM 825 / Az-Fu1)</name>
    <dbReference type="NCBI Taxonomy" id="204536"/>
    <lineage>
        <taxon>Bacteria</taxon>
        <taxon>Pseudomonadati</taxon>
        <taxon>Aquificota</taxon>
        <taxon>Aquificia</taxon>
        <taxon>Aquificales</taxon>
        <taxon>Hydrogenothermaceae</taxon>
        <taxon>Sulfurihydrogenibium</taxon>
    </lineage>
</organism>
<dbReference type="AlphaFoldDB" id="C1DXA2"/>
<accession>C1DXA2</accession>
<protein>
    <recommendedName>
        <fullName evidence="3">Periplasmic heavy metal sensor</fullName>
    </recommendedName>
</protein>
<proteinExistence type="predicted"/>
<reference evidence="1 2" key="1">
    <citation type="journal article" date="2009" name="J. Bacteriol.">
        <title>Complete and draft genome sequences of six members of the Aquificales.</title>
        <authorList>
            <person name="Reysenbach A.L."/>
            <person name="Hamamura N."/>
            <person name="Podar M."/>
            <person name="Griffiths E."/>
            <person name="Ferreira S."/>
            <person name="Hochstein R."/>
            <person name="Heidelberg J."/>
            <person name="Johnson J."/>
            <person name="Mead D."/>
            <person name="Pohorille A."/>
            <person name="Sarmiento M."/>
            <person name="Schweighofer K."/>
            <person name="Seshadri R."/>
            <person name="Voytek M.A."/>
        </authorList>
    </citation>
    <scope>NUCLEOTIDE SEQUENCE [LARGE SCALE GENOMIC DNA]</scope>
    <source>
        <strain evidence="2">Az-Fu1 / DSM 15241 / OCM 825</strain>
    </source>
</reference>
<dbReference type="HOGENOM" id="CLU_1785911_0_0_0"/>
<evidence type="ECO:0000313" key="1">
    <source>
        <dbReference type="EMBL" id="ACN98742.1"/>
    </source>
</evidence>
<evidence type="ECO:0000313" key="2">
    <source>
        <dbReference type="Proteomes" id="UP000001369"/>
    </source>
</evidence>
<keyword evidence="2" id="KW-1185">Reference proteome</keyword>
<dbReference type="STRING" id="204536.SULAZ_0017"/>
<dbReference type="Gene3D" id="1.20.120.1490">
    <property type="match status" value="1"/>
</dbReference>
<dbReference type="Proteomes" id="UP000001369">
    <property type="component" value="Chromosome"/>
</dbReference>
<evidence type="ECO:0008006" key="3">
    <source>
        <dbReference type="Google" id="ProtNLM"/>
    </source>
</evidence>
<sequence length="147" mass="17310">MLGEKMRFVLVLVLLFFLNVFAQPKDDYSWMDKYFLVEPFNIYNIVMMQKTDLELTQKQIDAIKSEYDKYFPIMLGKARILKDKEEELRKLVYGNSDPEKVKNLIVEIAKLKSEMTVLDINLFKAVQSILNKKQNEKLIKYLTSGSL</sequence>
<gene>
    <name evidence="1" type="ordered locus">SULAZ_0017</name>
</gene>
<name>C1DXA2_SULAA</name>